<reference evidence="1" key="1">
    <citation type="submission" date="2020-05" db="EMBL/GenBank/DDBJ databases">
        <title>Large-scale comparative analyses of tick genomes elucidate their genetic diversity and vector capacities.</title>
        <authorList>
            <person name="Jia N."/>
            <person name="Wang J."/>
            <person name="Shi W."/>
            <person name="Du L."/>
            <person name="Sun Y."/>
            <person name="Zhan W."/>
            <person name="Jiang J."/>
            <person name="Wang Q."/>
            <person name="Zhang B."/>
            <person name="Ji P."/>
            <person name="Sakyi L.B."/>
            <person name="Cui X."/>
            <person name="Yuan T."/>
            <person name="Jiang B."/>
            <person name="Yang W."/>
            <person name="Lam T.T.-Y."/>
            <person name="Chang Q."/>
            <person name="Ding S."/>
            <person name="Wang X."/>
            <person name="Zhu J."/>
            <person name="Ruan X."/>
            <person name="Zhao L."/>
            <person name="Wei J."/>
            <person name="Que T."/>
            <person name="Du C."/>
            <person name="Cheng J."/>
            <person name="Dai P."/>
            <person name="Han X."/>
            <person name="Huang E."/>
            <person name="Gao Y."/>
            <person name="Liu J."/>
            <person name="Shao H."/>
            <person name="Ye R."/>
            <person name="Li L."/>
            <person name="Wei W."/>
            <person name="Wang X."/>
            <person name="Wang C."/>
            <person name="Yang T."/>
            <person name="Huo Q."/>
            <person name="Li W."/>
            <person name="Guo W."/>
            <person name="Chen H."/>
            <person name="Zhou L."/>
            <person name="Ni X."/>
            <person name="Tian J."/>
            <person name="Zhou Y."/>
            <person name="Sheng Y."/>
            <person name="Liu T."/>
            <person name="Pan Y."/>
            <person name="Xia L."/>
            <person name="Li J."/>
            <person name="Zhao F."/>
            <person name="Cao W."/>
        </authorList>
    </citation>
    <scope>NUCLEOTIDE SEQUENCE</scope>
    <source>
        <strain evidence="1">Hyas-2018</strain>
    </source>
</reference>
<dbReference type="EMBL" id="CM023489">
    <property type="protein sequence ID" value="KAH6921604.1"/>
    <property type="molecule type" value="Genomic_DNA"/>
</dbReference>
<organism evidence="1 2">
    <name type="scientific">Hyalomma asiaticum</name>
    <name type="common">Tick</name>
    <dbReference type="NCBI Taxonomy" id="266040"/>
    <lineage>
        <taxon>Eukaryota</taxon>
        <taxon>Metazoa</taxon>
        <taxon>Ecdysozoa</taxon>
        <taxon>Arthropoda</taxon>
        <taxon>Chelicerata</taxon>
        <taxon>Arachnida</taxon>
        <taxon>Acari</taxon>
        <taxon>Parasitiformes</taxon>
        <taxon>Ixodida</taxon>
        <taxon>Ixodoidea</taxon>
        <taxon>Ixodidae</taxon>
        <taxon>Hyalomminae</taxon>
        <taxon>Hyalomma</taxon>
    </lineage>
</organism>
<accession>A0ACB7RJQ5</accession>
<dbReference type="Proteomes" id="UP000821845">
    <property type="component" value="Chromosome 9"/>
</dbReference>
<sequence length="839" mass="93322">MADKAASKSPSPSQRSPSPAPGRGGASKRPDSSPPKKATPSKSPSSPRRSRSSSPSPAKDVVRSPSAHRRRTRSPSPRSPSQSPRATVNGIGKSPSTNKFARRFRTRLNAAIQRDHERRSSRLYRWLKSLSRRNPKPRKGGSPRLSRRTASRRSPDSTSPYRSGSVRRSHPGSPSRSRHDRIPFGTLYGFPCLTLVVIVVVVAAFIVATARYLRRPGASAVHHCRSETCYRYEELLASAMDPEAPPCDNFYAHVCGTWIKTGKKPVYEVNWDRFLVEIAKRTADLSPHSGSNQEPVDKAVTYIKACLSPLERDNMHEVRAALAAAGIVWPRRDTKPDFLSSIFYMSRRIYQPVFLAIDVANMEGPQTLILSIGGQFMSTYDRISQHVTTIHAKEHFRVTYDSLAPMNESRLDELFEHFIAMKRFLDNHLPVTDDGKSSADPTHFVRWTPSVPESRWDYQTRHFLGSPLRNLTGCFVDRVGGFKALFELHKAFGEEKMANFVGFFAVQTLVGFANIRLLESFYAASDVAIEEQRKACVMTAYQTFAYVIDSFLQKGTDGALEDLNMLVDWVAAAFGRLLRSADNSSAIEGDPMPEPLHSNINNAFSILSACRRPVADSIYAAFPEMVIDAPLRNSINVSSYMQARVQMVSTSEETSQRPYAGYQALDATVFSGFRVNPQLLAFPWYEPDAHVGILLGGLGARLAAATFYDYVERHNGTDSPVYAENQRCLSPVNATSREGAIRDVDFDLQGAVAAAAVIADVYKEVVRKDDPAWTRREPPQPWTDESVAFVFMCWLSCGDAERGPLMCNTPAMHSRDFGRIFGCPAGSLMNPVKKCQMKV</sequence>
<name>A0ACB7RJQ5_HYAAI</name>
<comment type="caution">
    <text evidence="1">The sequence shown here is derived from an EMBL/GenBank/DDBJ whole genome shotgun (WGS) entry which is preliminary data.</text>
</comment>
<evidence type="ECO:0000313" key="2">
    <source>
        <dbReference type="Proteomes" id="UP000821845"/>
    </source>
</evidence>
<evidence type="ECO:0000313" key="1">
    <source>
        <dbReference type="EMBL" id="KAH6921604.1"/>
    </source>
</evidence>
<gene>
    <name evidence="1" type="ORF">HPB50_003427</name>
</gene>
<protein>
    <submittedName>
        <fullName evidence="1">Uncharacterized protein</fullName>
    </submittedName>
</protein>
<keyword evidence="2" id="KW-1185">Reference proteome</keyword>
<proteinExistence type="predicted"/>